<dbReference type="EMBL" id="MAAO01000006">
    <property type="protein sequence ID" value="OUR96747.1"/>
    <property type="molecule type" value="Genomic_DNA"/>
</dbReference>
<comment type="caution">
    <text evidence="2">The sequence shown here is derived from an EMBL/GenBank/DDBJ whole genome shotgun (WGS) entry which is preliminary data.</text>
</comment>
<keyword evidence="1" id="KW-0732">Signal</keyword>
<evidence type="ECO:0008006" key="4">
    <source>
        <dbReference type="Google" id="ProtNLM"/>
    </source>
</evidence>
<gene>
    <name evidence="2" type="ORF">A9Q84_10425</name>
</gene>
<dbReference type="Proteomes" id="UP000196531">
    <property type="component" value="Unassembled WGS sequence"/>
</dbReference>
<name>A0A1Y5F781_9BACT</name>
<feature type="chain" id="PRO_5013391483" description="SH3b domain-containing protein" evidence="1">
    <location>
        <begin position="22"/>
        <end position="594"/>
    </location>
</feature>
<feature type="signal peptide" evidence="1">
    <location>
        <begin position="1"/>
        <end position="21"/>
    </location>
</feature>
<sequence>MKRIMTLILLFLITLAPNVTAAPDDTPDWWNCNNRTSGEWKFGRAPDVCDMDSFIDLNYVNNEFSDFVFYDSEDRDSERERYMTEVHALINEVANYYYKKRRSEVSEAELQVFLRSALSIGHQESFWSHYRTPTHGKVQFMRSGGDYGHGHGMFQVDDRWHFPAIKDGTAANIVMNMIYSLEEYFDAWERAPAAGCAAEDDYEARGRSAYSAFNGGPSRICRWTNPNDRWARNDKGWWSKYQNRGWENYIQDFDKVSSVDVDCIVQGNEGCLRDSDDDDEPQVGRIYKSEAGKFCSFTNGEFECVSLLQDASCLALKGGDDFANYRGRFRRMPKDFEDEYNFSEIDRHEVCHNFSNDLTRVSKSIKVLKNINLRKSPAGAWLVTIPANRVVQVLDFNLKSSFKEERYYKVKYKNHIGFIYAGNKEDSKSWSLEVSEKAEDRTIAANSDKVRVVEESGVSVYSADGTLLRELVLDEVIEVMDSSVLGSLNEIRYAIGNDEFVKAGFSGDLYNLEEVFSVIKKTRTPVYRVASLRKKTWWKKLRLCPSKKCKKSGSLKGPRLSKKTFHVTSHQGDWLLIEQGSKKGWLRSKYVVYQ</sequence>
<dbReference type="AlphaFoldDB" id="A0A1Y5F781"/>
<evidence type="ECO:0000313" key="2">
    <source>
        <dbReference type="EMBL" id="OUR96747.1"/>
    </source>
</evidence>
<organism evidence="2 3">
    <name type="scientific">Halobacteriovorax marinus</name>
    <dbReference type="NCBI Taxonomy" id="97084"/>
    <lineage>
        <taxon>Bacteria</taxon>
        <taxon>Pseudomonadati</taxon>
        <taxon>Bdellovibrionota</taxon>
        <taxon>Bacteriovoracia</taxon>
        <taxon>Bacteriovoracales</taxon>
        <taxon>Halobacteriovoraceae</taxon>
        <taxon>Halobacteriovorax</taxon>
    </lineage>
</organism>
<protein>
    <recommendedName>
        <fullName evidence="4">SH3b domain-containing protein</fullName>
    </recommendedName>
</protein>
<evidence type="ECO:0000256" key="1">
    <source>
        <dbReference type="SAM" id="SignalP"/>
    </source>
</evidence>
<evidence type="ECO:0000313" key="3">
    <source>
        <dbReference type="Proteomes" id="UP000196531"/>
    </source>
</evidence>
<proteinExistence type="predicted"/>
<accession>A0A1Y5F781</accession>
<reference evidence="3" key="1">
    <citation type="journal article" date="2017" name="Proc. Natl. Acad. Sci. U.S.A.">
        <title>Simulation of Deepwater Horizon oil plume reveals substrate specialization within a complex community of hydrocarbon-degraders.</title>
        <authorList>
            <person name="Hu P."/>
            <person name="Dubinsky E.A."/>
            <person name="Probst A.J."/>
            <person name="Wang J."/>
            <person name="Sieber C.M.K."/>
            <person name="Tom L.M."/>
            <person name="Gardinali P."/>
            <person name="Banfield J.F."/>
            <person name="Atlas R.M."/>
            <person name="Andersen G.L."/>
        </authorList>
    </citation>
    <scope>NUCLEOTIDE SEQUENCE [LARGE SCALE GENOMIC DNA]</scope>
</reference>